<dbReference type="GO" id="GO:0032865">
    <property type="term" value="C:ERMES complex"/>
    <property type="evidence" value="ECO:0007669"/>
    <property type="project" value="TreeGrafter"/>
</dbReference>
<evidence type="ECO:0000256" key="10">
    <source>
        <dbReference type="SAM" id="Phobius"/>
    </source>
</evidence>
<evidence type="ECO:0000256" key="8">
    <source>
        <dbReference type="ARBA" id="ARBA00023136"/>
    </source>
</evidence>
<dbReference type="GO" id="GO:0008289">
    <property type="term" value="F:lipid binding"/>
    <property type="evidence" value="ECO:0007669"/>
    <property type="project" value="UniProtKB-KW"/>
</dbReference>
<feature type="region of interest" description="Disordered" evidence="9">
    <location>
        <begin position="614"/>
        <end position="655"/>
    </location>
</feature>
<reference evidence="12" key="1">
    <citation type="submission" date="2020-05" db="EMBL/GenBank/DDBJ databases">
        <title>Phylogenomic resolution of chytrid fungi.</title>
        <authorList>
            <person name="Stajich J.E."/>
            <person name="Amses K."/>
            <person name="Simmons R."/>
            <person name="Seto K."/>
            <person name="Myers J."/>
            <person name="Bonds A."/>
            <person name="Quandt C.A."/>
            <person name="Barry K."/>
            <person name="Liu P."/>
            <person name="Grigoriev I."/>
            <person name="Longcore J.E."/>
            <person name="James T.Y."/>
        </authorList>
    </citation>
    <scope>NUCLEOTIDE SEQUENCE</scope>
    <source>
        <strain evidence="12">JEL0476</strain>
    </source>
</reference>
<keyword evidence="13" id="KW-1185">Reference proteome</keyword>
<proteinExistence type="predicted"/>
<dbReference type="GO" id="GO:0015914">
    <property type="term" value="P:phospholipid transport"/>
    <property type="evidence" value="ECO:0007669"/>
    <property type="project" value="TreeGrafter"/>
</dbReference>
<dbReference type="Proteomes" id="UP001211065">
    <property type="component" value="Unassembled WGS sequence"/>
</dbReference>
<keyword evidence="6" id="KW-0445">Lipid transport</keyword>
<protein>
    <submittedName>
        <fullName evidence="12">PDZ domain-containing protein 8</fullName>
    </submittedName>
</protein>
<evidence type="ECO:0000256" key="2">
    <source>
        <dbReference type="ARBA" id="ARBA00022448"/>
    </source>
</evidence>
<dbReference type="PROSITE" id="PS51847">
    <property type="entry name" value="SMP"/>
    <property type="match status" value="1"/>
</dbReference>
<dbReference type="PANTHER" id="PTHR13466:SF0">
    <property type="entry name" value="SMP-LTD DOMAIN-CONTAINING PROTEIN"/>
    <property type="match status" value="1"/>
</dbReference>
<feature type="compositionally biased region" description="Polar residues" evidence="9">
    <location>
        <begin position="847"/>
        <end position="860"/>
    </location>
</feature>
<comment type="subcellular location">
    <subcellularLocation>
        <location evidence="1">Endoplasmic reticulum membrane</location>
    </subcellularLocation>
</comment>
<evidence type="ECO:0000256" key="5">
    <source>
        <dbReference type="ARBA" id="ARBA00022989"/>
    </source>
</evidence>
<evidence type="ECO:0000256" key="9">
    <source>
        <dbReference type="SAM" id="MobiDB-lite"/>
    </source>
</evidence>
<keyword evidence="2" id="KW-0813">Transport</keyword>
<feature type="region of interest" description="Disordered" evidence="9">
    <location>
        <begin position="845"/>
        <end position="877"/>
    </location>
</feature>
<keyword evidence="3 10" id="KW-0812">Transmembrane</keyword>
<dbReference type="PANTHER" id="PTHR13466">
    <property type="entry name" value="TEX2 PROTEIN-RELATED"/>
    <property type="match status" value="1"/>
</dbReference>
<evidence type="ECO:0000256" key="4">
    <source>
        <dbReference type="ARBA" id="ARBA00022824"/>
    </source>
</evidence>
<dbReference type="GO" id="GO:0005789">
    <property type="term" value="C:endoplasmic reticulum membrane"/>
    <property type="evidence" value="ECO:0007669"/>
    <property type="project" value="UniProtKB-SubCell"/>
</dbReference>
<comment type="caution">
    <text evidence="12">The sequence shown here is derived from an EMBL/GenBank/DDBJ whole genome shotgun (WGS) entry which is preliminary data.</text>
</comment>
<feature type="compositionally biased region" description="Polar residues" evidence="9">
    <location>
        <begin position="968"/>
        <end position="978"/>
    </location>
</feature>
<accession>A0AAD5XW03</accession>
<dbReference type="SUPFAM" id="SSF101576">
    <property type="entry name" value="Supernatant protein factor (SPF), C-terminal domain"/>
    <property type="match status" value="1"/>
</dbReference>
<evidence type="ECO:0000259" key="11">
    <source>
        <dbReference type="PROSITE" id="PS51847"/>
    </source>
</evidence>
<evidence type="ECO:0000313" key="13">
    <source>
        <dbReference type="Proteomes" id="UP001211065"/>
    </source>
</evidence>
<keyword evidence="4" id="KW-0256">Endoplasmic reticulum</keyword>
<evidence type="ECO:0000256" key="1">
    <source>
        <dbReference type="ARBA" id="ARBA00004586"/>
    </source>
</evidence>
<name>A0AAD5XW03_9FUNG</name>
<organism evidence="12 13">
    <name type="scientific">Clydaea vesicula</name>
    <dbReference type="NCBI Taxonomy" id="447962"/>
    <lineage>
        <taxon>Eukaryota</taxon>
        <taxon>Fungi</taxon>
        <taxon>Fungi incertae sedis</taxon>
        <taxon>Chytridiomycota</taxon>
        <taxon>Chytridiomycota incertae sedis</taxon>
        <taxon>Chytridiomycetes</taxon>
        <taxon>Lobulomycetales</taxon>
        <taxon>Lobulomycetaceae</taxon>
        <taxon>Clydaea</taxon>
    </lineage>
</organism>
<feature type="compositionally biased region" description="Basic and acidic residues" evidence="9">
    <location>
        <begin position="1063"/>
        <end position="1073"/>
    </location>
</feature>
<evidence type="ECO:0000256" key="3">
    <source>
        <dbReference type="ARBA" id="ARBA00022692"/>
    </source>
</evidence>
<keyword evidence="8 10" id="KW-0472">Membrane</keyword>
<dbReference type="EMBL" id="JADGJW010000257">
    <property type="protein sequence ID" value="KAJ3221020.1"/>
    <property type="molecule type" value="Genomic_DNA"/>
</dbReference>
<evidence type="ECO:0000313" key="12">
    <source>
        <dbReference type="EMBL" id="KAJ3221020.1"/>
    </source>
</evidence>
<keyword evidence="5 10" id="KW-1133">Transmembrane helix</keyword>
<dbReference type="Gene3D" id="3.30.530.20">
    <property type="match status" value="1"/>
</dbReference>
<keyword evidence="7" id="KW-0446">Lipid-binding</keyword>
<feature type="domain" description="SMP-LTD" evidence="11">
    <location>
        <begin position="157"/>
        <end position="344"/>
    </location>
</feature>
<evidence type="ECO:0000256" key="7">
    <source>
        <dbReference type="ARBA" id="ARBA00023121"/>
    </source>
</evidence>
<dbReference type="SUPFAM" id="SSF55961">
    <property type="entry name" value="Bet v1-like"/>
    <property type="match status" value="1"/>
</dbReference>
<feature type="region of interest" description="Disordered" evidence="9">
    <location>
        <begin position="1048"/>
        <end position="1073"/>
    </location>
</feature>
<evidence type="ECO:0000256" key="6">
    <source>
        <dbReference type="ARBA" id="ARBA00023055"/>
    </source>
</evidence>
<feature type="region of interest" description="Disordered" evidence="9">
    <location>
        <begin position="951"/>
        <end position="978"/>
    </location>
</feature>
<dbReference type="InterPro" id="IPR031468">
    <property type="entry name" value="SMP_LBD"/>
</dbReference>
<gene>
    <name evidence="12" type="primary">PDZD8</name>
    <name evidence="12" type="ORF">HK099_003826</name>
</gene>
<dbReference type="GO" id="GO:1990456">
    <property type="term" value="P:mitochondrion-endoplasmic reticulum membrane tethering"/>
    <property type="evidence" value="ECO:0007669"/>
    <property type="project" value="TreeGrafter"/>
</dbReference>
<feature type="transmembrane region" description="Helical" evidence="10">
    <location>
        <begin position="52"/>
        <end position="72"/>
    </location>
</feature>
<sequence length="1347" mass="151067">MAVGHRNVSLICTQMAKICSHNFVSYPISSFNVICNDPPILNVSYEFSTFTVAFYGIILTLVVEIIILYIFLAKLFNFDQSKAKVKIPDRDGFQGTLKVESEPKVPHTHTQPYPTSVTEFLKANLSDKFRDTSANVTPISNTSWGIGDPNCTFTTSDTEKCNYLNIVLNRYFIELRASEYFKWKTKTKLNEKFSAKLEGSSFVTSCFIKDIVLGDTAPCIEGVRILHGITEDIAVVFEADISYGGGCYIIIEVTLTGGLVLPVKIALEKLAGKMRGRVPSPSFTDMISIAFAEDPGAQFTVDSPITLQKNEKLREFVNKLLGKLVRRLFLDLWVLPNWRNFFLPCMEPNTEEVESRELAKVVTTSSPPRRPTTTTTITDRATSFLRWGGKSQETLPTASPIENLPTILPEFQIAGTMTSFNVNTTLINKSDILQLANELESKLLPNFLRLAKEGFIENMVLDPNSAWKLLKSRNDISVFRKKVNTIFGVIEVFRSIIKIYCEADKVYSVLSNPAHFQHIDDGYLGSSVLKEIDSSRSVRQSTYQFNKNVLREYKVFEVKRKLAEEELENIEHGSNNISECSSSADPVNEAKVNGEEGIERAINNYIVVSRSIGNLIDGDSESPTNTKEKEEKKLTHKSSSELNVEHDSTNSSMEHSFSADEIYTLDTKNLSEEFPKHLNEINPEQQHLEAPERLQSITIKPRNFTEPISGSEVSNAIKSIPEKLNNKVFINGYLIESNGTEKSCTVTILSQLSSDLNRLEINFTNSKKIKDFIEELETLTSSISSDQLDLQNIADQQNTLRRRKTTNGAETDSNVPPRIEKIKSYISNTANNWIKNRKRIASHPEDFSSSFNATANSPISDESKKIESATPSEYKSQELPLYSSEVEQLEQQSVLPPITPQTLSLTGIEEKSALMPASAQGNFIDDSDTGNSPPEPQSTIQERVSFESAVSNTADSNLEIPPRESSLVEESTQKPTVVTSAEYQPLDLMSDKPYIESNIVSKEFAKYEIAYDCKSGPVNLEWNFFAHNKQPIMFGLYYKQKAPAIERKEDNDGTSAENDEFLSEDKKNSSDYTRKELGGTNLLKLFVENTADKSERVLVPLSLINGSAHPSLGLMSLDSFPSGTFVFIWHNNQILRKTVSYKVDLMLKSEDEYRTNLSFDISVPRKLSFKLPVLYDFKGDTHGKSPFLCYEFTTGGYELMFGISFWEFEYDDDGPESIKLVSGSEDSNLEDEKGNCLDNNPVDQRKSLLSSRLANVVNQNLGNSIDFSGISSSEDNNEICKKEVLSLKKYNSQRGLIQGKINIGKTAEGEGDANNSDRFGVYNLCFDNSLSPVLNKHCTIKVWIIFE</sequence>
<dbReference type="InterPro" id="IPR036598">
    <property type="entry name" value="GOLD_dom_sf"/>
</dbReference>
<dbReference type="InterPro" id="IPR023393">
    <property type="entry name" value="START-like_dom_sf"/>
</dbReference>